<dbReference type="EMBL" id="QPFP01000009">
    <property type="protein sequence ID" value="TEB34710.1"/>
    <property type="molecule type" value="Genomic_DNA"/>
</dbReference>
<dbReference type="Pfam" id="PF20209">
    <property type="entry name" value="DUF6570"/>
    <property type="match status" value="1"/>
</dbReference>
<gene>
    <name evidence="2" type="ORF">FA13DRAFT_1919504</name>
</gene>
<protein>
    <recommendedName>
        <fullName evidence="1">DUF6570 domain-containing protein</fullName>
    </recommendedName>
</protein>
<dbReference type="Proteomes" id="UP000298030">
    <property type="component" value="Unassembled WGS sequence"/>
</dbReference>
<evidence type="ECO:0000313" key="3">
    <source>
        <dbReference type="Proteomes" id="UP000298030"/>
    </source>
</evidence>
<dbReference type="STRING" id="71717.A0A4Y7TKL9"/>
<evidence type="ECO:0000259" key="1">
    <source>
        <dbReference type="Pfam" id="PF20209"/>
    </source>
</evidence>
<feature type="domain" description="DUF6570" evidence="1">
    <location>
        <begin position="1"/>
        <end position="122"/>
    </location>
</feature>
<feature type="non-terminal residue" evidence="2">
    <location>
        <position position="252"/>
    </location>
</feature>
<dbReference type="InterPro" id="IPR046700">
    <property type="entry name" value="DUF6570"/>
</dbReference>
<keyword evidence="3" id="KW-1185">Reference proteome</keyword>
<evidence type="ECO:0000313" key="2">
    <source>
        <dbReference type="EMBL" id="TEB34710.1"/>
    </source>
</evidence>
<sequence>MIARCISKCWVIKLTKKRRGEDDDLNEWSSSSPNIQRGIKGNIIVYPQRPEGLLDLLPRPIDELTSPICAVFVGPSPPSKDWIRNKAKPLAVNGSRVKAALLWLKANNPLYSNVQINHSVLDTIPEEYVLPVDMQICKTDEELEALTSRYDNIDVDFPDFRPSDNRDIVYDSVVISDVNCNATSQELHAAALSHLKRYERPYVELPHGYRPENEFYNPELLPNIYPTLFPYGVGGFEHSRRSTPLSFSRQVK</sequence>
<name>A0A4Y7TKL9_COPMI</name>
<reference evidence="2 3" key="1">
    <citation type="journal article" date="2019" name="Nat. Ecol. Evol.">
        <title>Megaphylogeny resolves global patterns of mushroom evolution.</title>
        <authorList>
            <person name="Varga T."/>
            <person name="Krizsan K."/>
            <person name="Foldi C."/>
            <person name="Dima B."/>
            <person name="Sanchez-Garcia M."/>
            <person name="Sanchez-Ramirez S."/>
            <person name="Szollosi G.J."/>
            <person name="Szarkandi J.G."/>
            <person name="Papp V."/>
            <person name="Albert L."/>
            <person name="Andreopoulos W."/>
            <person name="Angelini C."/>
            <person name="Antonin V."/>
            <person name="Barry K.W."/>
            <person name="Bougher N.L."/>
            <person name="Buchanan P."/>
            <person name="Buyck B."/>
            <person name="Bense V."/>
            <person name="Catcheside P."/>
            <person name="Chovatia M."/>
            <person name="Cooper J."/>
            <person name="Damon W."/>
            <person name="Desjardin D."/>
            <person name="Finy P."/>
            <person name="Geml J."/>
            <person name="Haridas S."/>
            <person name="Hughes K."/>
            <person name="Justo A."/>
            <person name="Karasinski D."/>
            <person name="Kautmanova I."/>
            <person name="Kiss B."/>
            <person name="Kocsube S."/>
            <person name="Kotiranta H."/>
            <person name="LaButti K.M."/>
            <person name="Lechner B.E."/>
            <person name="Liimatainen K."/>
            <person name="Lipzen A."/>
            <person name="Lukacs Z."/>
            <person name="Mihaltcheva S."/>
            <person name="Morgado L.N."/>
            <person name="Niskanen T."/>
            <person name="Noordeloos M.E."/>
            <person name="Ohm R.A."/>
            <person name="Ortiz-Santana B."/>
            <person name="Ovrebo C."/>
            <person name="Racz N."/>
            <person name="Riley R."/>
            <person name="Savchenko A."/>
            <person name="Shiryaev A."/>
            <person name="Soop K."/>
            <person name="Spirin V."/>
            <person name="Szebenyi C."/>
            <person name="Tomsovsky M."/>
            <person name="Tulloss R.E."/>
            <person name="Uehling J."/>
            <person name="Grigoriev I.V."/>
            <person name="Vagvolgyi C."/>
            <person name="Papp T."/>
            <person name="Martin F.M."/>
            <person name="Miettinen O."/>
            <person name="Hibbett D.S."/>
            <person name="Nagy L.G."/>
        </authorList>
    </citation>
    <scope>NUCLEOTIDE SEQUENCE [LARGE SCALE GENOMIC DNA]</scope>
    <source>
        <strain evidence="2 3">FP101781</strain>
    </source>
</reference>
<comment type="caution">
    <text evidence="2">The sequence shown here is derived from an EMBL/GenBank/DDBJ whole genome shotgun (WGS) entry which is preliminary data.</text>
</comment>
<accession>A0A4Y7TKL9</accession>
<dbReference type="AlphaFoldDB" id="A0A4Y7TKL9"/>
<proteinExistence type="predicted"/>
<dbReference type="OrthoDB" id="3235800at2759"/>
<organism evidence="2 3">
    <name type="scientific">Coprinellus micaceus</name>
    <name type="common">Glistening ink-cap mushroom</name>
    <name type="synonym">Coprinus micaceus</name>
    <dbReference type="NCBI Taxonomy" id="71717"/>
    <lineage>
        <taxon>Eukaryota</taxon>
        <taxon>Fungi</taxon>
        <taxon>Dikarya</taxon>
        <taxon>Basidiomycota</taxon>
        <taxon>Agaricomycotina</taxon>
        <taxon>Agaricomycetes</taxon>
        <taxon>Agaricomycetidae</taxon>
        <taxon>Agaricales</taxon>
        <taxon>Agaricineae</taxon>
        <taxon>Psathyrellaceae</taxon>
        <taxon>Coprinellus</taxon>
    </lineage>
</organism>